<sequence>MNLGDLVIRKSYGGDVTFRVEGLQEDKAVIKGTEFRLLADSPLDDLVKVPYEPETKKTRLAHIKANESYSLLQQHRKEQAQRNQAGLIDDWNHTAVKAETPSYFEMPGKVLHLDGDPNYLKKSMALYERLRVPAEGHFVHEGSMAETLYRLLPRSRPDIVVITGHDGVLKSRQPYDLYNINHYKNSANFIAAIQVARQYEWHLDALTIVAGACQSHFEALIRAGANFASSPSRVLIHALDPVYVAAKAAFTSVKDTMNMNDIVHHTITGSEGIGGLESKGSYRIGLPPLQDLTTLKVTPAAI</sequence>
<dbReference type="Pfam" id="PF05582">
    <property type="entry name" value="Peptidase_U57"/>
    <property type="match status" value="1"/>
</dbReference>
<dbReference type="InterPro" id="IPR008764">
    <property type="entry name" value="Peptidase_U57"/>
</dbReference>
<comment type="caution">
    <text evidence="1">The sequence shown here is derived from an EMBL/GenBank/DDBJ whole genome shotgun (WGS) entry which is preliminary data.</text>
</comment>
<protein>
    <submittedName>
        <fullName evidence="1">Sporulation peptidase YabG</fullName>
    </submittedName>
</protein>
<evidence type="ECO:0000313" key="2">
    <source>
        <dbReference type="Proteomes" id="UP000608071"/>
    </source>
</evidence>
<accession>A0ABR8T528</accession>
<dbReference type="Proteomes" id="UP000608071">
    <property type="component" value="Unassembled WGS sequence"/>
</dbReference>
<dbReference type="NCBIfam" id="TIGR02855">
    <property type="entry name" value="spore_yabG"/>
    <property type="match status" value="1"/>
</dbReference>
<dbReference type="RefSeq" id="WP_191804452.1">
    <property type="nucleotide sequence ID" value="NZ_JACSQL010000017.1"/>
</dbReference>
<organism evidence="1 2">
    <name type="scientific">Paenibacillus gallinarum</name>
    <dbReference type="NCBI Taxonomy" id="2762232"/>
    <lineage>
        <taxon>Bacteria</taxon>
        <taxon>Bacillati</taxon>
        <taxon>Bacillota</taxon>
        <taxon>Bacilli</taxon>
        <taxon>Bacillales</taxon>
        <taxon>Paenibacillaceae</taxon>
        <taxon>Paenibacillus</taxon>
    </lineage>
</organism>
<reference evidence="1 2" key="1">
    <citation type="submission" date="2020-08" db="EMBL/GenBank/DDBJ databases">
        <title>A Genomic Blueprint of the Chicken Gut Microbiome.</title>
        <authorList>
            <person name="Gilroy R."/>
            <person name="Ravi A."/>
            <person name="Getino M."/>
            <person name="Pursley I."/>
            <person name="Horton D.L."/>
            <person name="Alikhan N.-F."/>
            <person name="Baker D."/>
            <person name="Gharbi K."/>
            <person name="Hall N."/>
            <person name="Watson M."/>
            <person name="Adriaenssens E.M."/>
            <person name="Foster-Nyarko E."/>
            <person name="Jarju S."/>
            <person name="Secka A."/>
            <person name="Antonio M."/>
            <person name="Oren A."/>
            <person name="Chaudhuri R."/>
            <person name="La Ragione R.M."/>
            <person name="Hildebrand F."/>
            <person name="Pallen M.J."/>
        </authorList>
    </citation>
    <scope>NUCLEOTIDE SEQUENCE [LARGE SCALE GENOMIC DNA]</scope>
    <source>
        <strain evidence="1 2">Sa2BVA9</strain>
    </source>
</reference>
<name>A0ABR8T528_9BACL</name>
<keyword evidence="2" id="KW-1185">Reference proteome</keyword>
<proteinExistence type="predicted"/>
<evidence type="ECO:0000313" key="1">
    <source>
        <dbReference type="EMBL" id="MBD7970878.1"/>
    </source>
</evidence>
<dbReference type="EMBL" id="JACSQL010000017">
    <property type="protein sequence ID" value="MBD7970878.1"/>
    <property type="molecule type" value="Genomic_DNA"/>
</dbReference>
<gene>
    <name evidence="1" type="primary">yabG</name>
    <name evidence="1" type="ORF">H9647_22695</name>
</gene>
<dbReference type="PIRSF" id="PIRSF011575">
    <property type="entry name" value="YabG"/>
    <property type="match status" value="1"/>
</dbReference>